<accession>A0AAV2P6Q5</accession>
<gene>
    <name evidence="2" type="ORF">LPLAT_LOCUS12514</name>
</gene>
<proteinExistence type="predicted"/>
<protein>
    <submittedName>
        <fullName evidence="2">Uncharacterized protein</fullName>
    </submittedName>
</protein>
<sequence>MHRVPDVAYGLSRHKRIPDSEAASPSRTTDRPSDCRLLYSSVCIPVPVLHADTLLVAPHALLTPDACSQMT</sequence>
<dbReference type="EMBL" id="OZ034830">
    <property type="protein sequence ID" value="CAL1687283.1"/>
    <property type="molecule type" value="Genomic_DNA"/>
</dbReference>
<organism evidence="2 3">
    <name type="scientific">Lasius platythorax</name>
    <dbReference type="NCBI Taxonomy" id="488582"/>
    <lineage>
        <taxon>Eukaryota</taxon>
        <taxon>Metazoa</taxon>
        <taxon>Ecdysozoa</taxon>
        <taxon>Arthropoda</taxon>
        <taxon>Hexapoda</taxon>
        <taxon>Insecta</taxon>
        <taxon>Pterygota</taxon>
        <taxon>Neoptera</taxon>
        <taxon>Endopterygota</taxon>
        <taxon>Hymenoptera</taxon>
        <taxon>Apocrita</taxon>
        <taxon>Aculeata</taxon>
        <taxon>Formicoidea</taxon>
        <taxon>Formicidae</taxon>
        <taxon>Formicinae</taxon>
        <taxon>Lasius</taxon>
        <taxon>Lasius</taxon>
    </lineage>
</organism>
<keyword evidence="3" id="KW-1185">Reference proteome</keyword>
<reference evidence="2" key="1">
    <citation type="submission" date="2024-04" db="EMBL/GenBank/DDBJ databases">
        <authorList>
            <consortium name="Molecular Ecology Group"/>
        </authorList>
    </citation>
    <scope>NUCLEOTIDE SEQUENCE</scope>
</reference>
<feature type="region of interest" description="Disordered" evidence="1">
    <location>
        <begin position="1"/>
        <end position="32"/>
    </location>
</feature>
<evidence type="ECO:0000256" key="1">
    <source>
        <dbReference type="SAM" id="MobiDB-lite"/>
    </source>
</evidence>
<dbReference type="Proteomes" id="UP001497644">
    <property type="component" value="Chromosome 7"/>
</dbReference>
<evidence type="ECO:0000313" key="3">
    <source>
        <dbReference type="Proteomes" id="UP001497644"/>
    </source>
</evidence>
<dbReference type="AlphaFoldDB" id="A0AAV2P6Q5"/>
<evidence type="ECO:0000313" key="2">
    <source>
        <dbReference type="EMBL" id="CAL1687283.1"/>
    </source>
</evidence>
<name>A0AAV2P6Q5_9HYME</name>